<dbReference type="AlphaFoldDB" id="A0A812K8T3"/>
<organism evidence="2 3">
    <name type="scientific">Symbiodinium natans</name>
    <dbReference type="NCBI Taxonomy" id="878477"/>
    <lineage>
        <taxon>Eukaryota</taxon>
        <taxon>Sar</taxon>
        <taxon>Alveolata</taxon>
        <taxon>Dinophyceae</taxon>
        <taxon>Suessiales</taxon>
        <taxon>Symbiodiniaceae</taxon>
        <taxon>Symbiodinium</taxon>
    </lineage>
</organism>
<feature type="transmembrane region" description="Helical" evidence="1">
    <location>
        <begin position="93"/>
        <end position="113"/>
    </location>
</feature>
<keyword evidence="3" id="KW-1185">Reference proteome</keyword>
<keyword evidence="1" id="KW-1133">Transmembrane helix</keyword>
<accession>A0A812K8T3</accession>
<evidence type="ECO:0000313" key="3">
    <source>
        <dbReference type="Proteomes" id="UP000604046"/>
    </source>
</evidence>
<comment type="caution">
    <text evidence="2">The sequence shown here is derived from an EMBL/GenBank/DDBJ whole genome shotgun (WGS) entry which is preliminary data.</text>
</comment>
<sequence>MGAEADQGALHLALALNELCGPGELRAVNRVEACAHKAESTSTAARPRERESRRASLRCVAALKASRGHAADAPLGCPTRITRDRARMVSTDPAPLALLSLAFWAIWVLWVPWMQWAPCAFTSTSRPCAAVTYVLFI</sequence>
<protein>
    <submittedName>
        <fullName evidence="2">Uncharacterized protein</fullName>
    </submittedName>
</protein>
<proteinExistence type="predicted"/>
<dbReference type="EMBL" id="CAJNDS010000569">
    <property type="protein sequence ID" value="CAE7219231.1"/>
    <property type="molecule type" value="Genomic_DNA"/>
</dbReference>
<evidence type="ECO:0000313" key="2">
    <source>
        <dbReference type="EMBL" id="CAE7219231.1"/>
    </source>
</evidence>
<evidence type="ECO:0000256" key="1">
    <source>
        <dbReference type="SAM" id="Phobius"/>
    </source>
</evidence>
<gene>
    <name evidence="2" type="ORF">SNAT2548_LOCUS7928</name>
</gene>
<reference evidence="2" key="1">
    <citation type="submission" date="2021-02" db="EMBL/GenBank/DDBJ databases">
        <authorList>
            <person name="Dougan E. K."/>
            <person name="Rhodes N."/>
            <person name="Thang M."/>
            <person name="Chan C."/>
        </authorList>
    </citation>
    <scope>NUCLEOTIDE SEQUENCE</scope>
</reference>
<keyword evidence="1" id="KW-0812">Transmembrane</keyword>
<keyword evidence="1" id="KW-0472">Membrane</keyword>
<dbReference type="Proteomes" id="UP000604046">
    <property type="component" value="Unassembled WGS sequence"/>
</dbReference>
<name>A0A812K8T3_9DINO</name>